<dbReference type="Proteomes" id="UP001317779">
    <property type="component" value="Chromosome"/>
</dbReference>
<dbReference type="SUPFAM" id="SSF53756">
    <property type="entry name" value="UDP-Glycosyltransferase/glycogen phosphorylase"/>
    <property type="match status" value="1"/>
</dbReference>
<accession>A0ABM8DW14</accession>
<dbReference type="PANTHER" id="PTHR45947:SF3">
    <property type="entry name" value="SULFOQUINOVOSYL TRANSFERASE SQD2"/>
    <property type="match status" value="1"/>
</dbReference>
<name>A0ABM8DW14_9MICO</name>
<evidence type="ECO:0000313" key="3">
    <source>
        <dbReference type="Proteomes" id="UP001317779"/>
    </source>
</evidence>
<organism evidence="2 3">
    <name type="scientific">Microbacterium terricola</name>
    <dbReference type="NCBI Taxonomy" id="344163"/>
    <lineage>
        <taxon>Bacteria</taxon>
        <taxon>Bacillati</taxon>
        <taxon>Actinomycetota</taxon>
        <taxon>Actinomycetes</taxon>
        <taxon>Micrococcales</taxon>
        <taxon>Microbacteriaceae</taxon>
        <taxon>Microbacterium</taxon>
    </lineage>
</organism>
<proteinExistence type="predicted"/>
<evidence type="ECO:0000313" key="2">
    <source>
        <dbReference type="EMBL" id="BDV29779.1"/>
    </source>
</evidence>
<dbReference type="EMBL" id="AP027141">
    <property type="protein sequence ID" value="BDV29779.1"/>
    <property type="molecule type" value="Genomic_DNA"/>
</dbReference>
<keyword evidence="3" id="KW-1185">Reference proteome</keyword>
<reference evidence="2 3" key="1">
    <citation type="submission" date="2022-12" db="EMBL/GenBank/DDBJ databases">
        <title>Microbacterium terricola strain KV-448 chromosome, complete genome.</title>
        <authorList>
            <person name="Oshima T."/>
            <person name="Moriya T."/>
            <person name="Bessho Y."/>
        </authorList>
    </citation>
    <scope>NUCLEOTIDE SEQUENCE [LARGE SCALE GENOMIC DNA]</scope>
    <source>
        <strain evidence="2 3">KV-448</strain>
    </source>
</reference>
<dbReference type="InterPro" id="IPR050194">
    <property type="entry name" value="Glycosyltransferase_grp1"/>
</dbReference>
<sequence>MRRVSVLQPYVPNYRVPFFDGLVERLRGDEIELRVFAGGPPSSQAARKDASSTNPWERRIDSRELSLFGRVISAPRVPADFFDSNGVIVGLVGSQLHPYMAMLRRRLGGARLGVWGHVASYVAPPNALDMHLERMMLRTADQVFAYTPSGAEFAREQGAEAGRVTTVMNSVDTSGLLVEIQRLSEGGALALGGVVPGRRYLAYIGGLDQSKRIDFLAQSLDRLWTRDRSVVLLVAGRGDQESLLRRAIERGQVIMVGYADDRLLAQLAAAASAIVMPGRIGLVAVHALAMGLPILTVDWPYHAPEFEYLTPGESVHVLANDVDAFAQAMSWDWGRSDPKAARWAFPTLDEMVRNFATGVCRMLDT</sequence>
<gene>
    <name evidence="2" type="ORF">Microterr_04390</name>
</gene>
<protein>
    <recommendedName>
        <fullName evidence="1">D-inositol 3-phosphate glycosyltransferase</fullName>
    </recommendedName>
</protein>
<dbReference type="Gene3D" id="3.40.50.2000">
    <property type="entry name" value="Glycogen Phosphorylase B"/>
    <property type="match status" value="2"/>
</dbReference>
<dbReference type="Pfam" id="PF13692">
    <property type="entry name" value="Glyco_trans_1_4"/>
    <property type="match status" value="1"/>
</dbReference>
<evidence type="ECO:0000256" key="1">
    <source>
        <dbReference type="ARBA" id="ARBA00021292"/>
    </source>
</evidence>
<dbReference type="PANTHER" id="PTHR45947">
    <property type="entry name" value="SULFOQUINOVOSYL TRANSFERASE SQD2"/>
    <property type="match status" value="1"/>
</dbReference>